<name>A0A250I842_9BACT</name>
<dbReference type="InterPro" id="IPR032075">
    <property type="entry name" value="PI-PLC-C1"/>
</dbReference>
<sequence>MKTGVSLALPALLLALGQAAVAQPAYNEVRQKSSHNSYQRDEAVLDQLVYHRVRSLEFDIHNGKSGWSKVTGNWFVYHADIVDNGTTCHRLSDCLDELRAFHLAHPNHEAVTVWLDLKDNFESGRLPQDLDNRITAHLPASWLFKPSDVMAACPGATSLQAAVTGACGWPSTSALKGRFIIALTGGDVSSSTSKLNTYVSNGSTATSRVAFIAPDLTSASAIGAKGYGVFFNLQNSDSSLASSVYQAGFISRVWGANDSASWSRAVSAAANHLGTDKVSFHQDGWAVTHNGLGWPFGCIESSSCGGYQEAMDVIGAEVTSDDIWGSQDSFLFASEYNGAVTTSTWTAAVNTPNSHVDEWAKGCLMVRESTASNARYFAVCRPADKNKPRLQYRTSTGGSTSSAEVDLVAGDTVDQESVTFLRLTVQYDGTQTCAWGYGSQNASAWTLIGSRCFSGLLGHQGLAASSHGSGKVKLLFSNVKKGSALYRQASFPSKVAVGSGVGGWRLFDGVF</sequence>
<keyword evidence="1" id="KW-0732">Signal</keyword>
<dbReference type="PROSITE" id="PS50007">
    <property type="entry name" value="PIPLC_X_DOMAIN"/>
    <property type="match status" value="1"/>
</dbReference>
<accession>A0A250I842</accession>
<dbReference type="SUPFAM" id="SSF51695">
    <property type="entry name" value="PLC-like phosphodiesterases"/>
    <property type="match status" value="1"/>
</dbReference>
<dbReference type="EMBL" id="CP022163">
    <property type="protein sequence ID" value="ATB27297.1"/>
    <property type="molecule type" value="Genomic_DNA"/>
</dbReference>
<dbReference type="GO" id="GO:0006629">
    <property type="term" value="P:lipid metabolic process"/>
    <property type="evidence" value="ECO:0007669"/>
    <property type="project" value="InterPro"/>
</dbReference>
<dbReference type="Pfam" id="PF16670">
    <property type="entry name" value="PI-PLC-C1"/>
    <property type="match status" value="1"/>
</dbReference>
<evidence type="ECO:0000313" key="2">
    <source>
        <dbReference type="EMBL" id="ATB27297.1"/>
    </source>
</evidence>
<gene>
    <name evidence="2" type="ORF">MEBOL_000735</name>
</gene>
<dbReference type="Gene3D" id="3.20.20.190">
    <property type="entry name" value="Phosphatidylinositol (PI) phosphodiesterase"/>
    <property type="match status" value="1"/>
</dbReference>
<organism evidence="2 3">
    <name type="scientific">Melittangium boletus DSM 14713</name>
    <dbReference type="NCBI Taxonomy" id="1294270"/>
    <lineage>
        <taxon>Bacteria</taxon>
        <taxon>Pseudomonadati</taxon>
        <taxon>Myxococcota</taxon>
        <taxon>Myxococcia</taxon>
        <taxon>Myxococcales</taxon>
        <taxon>Cystobacterineae</taxon>
        <taxon>Archangiaceae</taxon>
        <taxon>Melittangium</taxon>
    </lineage>
</organism>
<feature type="chain" id="PRO_5011992900" evidence="1">
    <location>
        <begin position="23"/>
        <end position="511"/>
    </location>
</feature>
<keyword evidence="3" id="KW-1185">Reference proteome</keyword>
<dbReference type="RefSeq" id="WP_095976113.1">
    <property type="nucleotide sequence ID" value="NZ_CP022163.1"/>
</dbReference>
<reference evidence="2 3" key="1">
    <citation type="submission" date="2017-06" db="EMBL/GenBank/DDBJ databases">
        <authorList>
            <person name="Kim H.J."/>
            <person name="Triplett B.A."/>
        </authorList>
    </citation>
    <scope>NUCLEOTIDE SEQUENCE [LARGE SCALE GENOMIC DNA]</scope>
    <source>
        <strain evidence="2 3">DSM 14713</strain>
    </source>
</reference>
<dbReference type="Proteomes" id="UP000217289">
    <property type="component" value="Chromosome"/>
</dbReference>
<feature type="signal peptide" evidence="1">
    <location>
        <begin position="1"/>
        <end position="22"/>
    </location>
</feature>
<dbReference type="KEGG" id="mbd:MEBOL_000735"/>
<dbReference type="OrthoDB" id="5486800at2"/>
<protein>
    <submittedName>
        <fullName evidence="2">Uncharacterized protein</fullName>
    </submittedName>
</protein>
<evidence type="ECO:0000313" key="3">
    <source>
        <dbReference type="Proteomes" id="UP000217289"/>
    </source>
</evidence>
<dbReference type="InterPro" id="IPR017946">
    <property type="entry name" value="PLC-like_Pdiesterase_TIM-brl"/>
</dbReference>
<dbReference type="GO" id="GO:0008081">
    <property type="term" value="F:phosphoric diester hydrolase activity"/>
    <property type="evidence" value="ECO:0007669"/>
    <property type="project" value="InterPro"/>
</dbReference>
<dbReference type="AlphaFoldDB" id="A0A250I842"/>
<evidence type="ECO:0000256" key="1">
    <source>
        <dbReference type="SAM" id="SignalP"/>
    </source>
</evidence>
<proteinExistence type="predicted"/>